<gene>
    <name evidence="2" type="ORF">L596_004835</name>
</gene>
<evidence type="ECO:0000313" key="3">
    <source>
        <dbReference type="Proteomes" id="UP000298663"/>
    </source>
</evidence>
<name>A0A4U8UX04_STECR</name>
<accession>A0A4U8UX04</accession>
<dbReference type="InterPro" id="IPR032942">
    <property type="entry name" value="BPI/LBP/Plunc"/>
</dbReference>
<organism evidence="2 3">
    <name type="scientific">Steinernema carpocapsae</name>
    <name type="common">Entomopathogenic nematode</name>
    <dbReference type="NCBI Taxonomy" id="34508"/>
    <lineage>
        <taxon>Eukaryota</taxon>
        <taxon>Metazoa</taxon>
        <taxon>Ecdysozoa</taxon>
        <taxon>Nematoda</taxon>
        <taxon>Chromadorea</taxon>
        <taxon>Rhabditida</taxon>
        <taxon>Tylenchina</taxon>
        <taxon>Panagrolaimomorpha</taxon>
        <taxon>Strongyloidoidea</taxon>
        <taxon>Steinernematidae</taxon>
        <taxon>Steinernema</taxon>
    </lineage>
</organism>
<evidence type="ECO:0000313" key="2">
    <source>
        <dbReference type="EMBL" id="TMS38020.1"/>
    </source>
</evidence>
<dbReference type="InterPro" id="IPR017943">
    <property type="entry name" value="Bactericidal_perm-incr_a/b_dom"/>
</dbReference>
<dbReference type="Proteomes" id="UP000298663">
    <property type="component" value="Unassembled WGS sequence"/>
</dbReference>
<evidence type="ECO:0008006" key="4">
    <source>
        <dbReference type="Google" id="ProtNLM"/>
    </source>
</evidence>
<dbReference type="SUPFAM" id="SSF55394">
    <property type="entry name" value="Bactericidal permeability-increasing protein, BPI"/>
    <property type="match status" value="1"/>
</dbReference>
<proteinExistence type="predicted"/>
<dbReference type="PANTHER" id="PTHR10504">
    <property type="entry name" value="BACTERICIDAL PERMEABILITY-INCREASING BPI PROTEIN-RELATED"/>
    <property type="match status" value="1"/>
</dbReference>
<dbReference type="AlphaFoldDB" id="A0A4U8UX04"/>
<evidence type="ECO:0000256" key="1">
    <source>
        <dbReference type="SAM" id="SignalP"/>
    </source>
</evidence>
<keyword evidence="1" id="KW-0732">Signal</keyword>
<dbReference type="GO" id="GO:0008289">
    <property type="term" value="F:lipid binding"/>
    <property type="evidence" value="ECO:0007669"/>
    <property type="project" value="InterPro"/>
</dbReference>
<feature type="chain" id="PRO_5020518582" description="Lipid-binding serum glycoprotein N-terminal domain-containing protein" evidence="1">
    <location>
        <begin position="21"/>
        <end position="129"/>
    </location>
</feature>
<feature type="signal peptide" evidence="1">
    <location>
        <begin position="1"/>
        <end position="20"/>
    </location>
</feature>
<dbReference type="PANTHER" id="PTHR10504:SF131">
    <property type="entry name" value="BPI2 DOMAIN-CONTAINING PROTEIN"/>
    <property type="match status" value="1"/>
</dbReference>
<reference evidence="2 3" key="2">
    <citation type="journal article" date="2019" name="G3 (Bethesda)">
        <title>Hybrid Assembly of the Genome of the Entomopathogenic Nematode Steinernema carpocapsae Identifies the X-Chromosome.</title>
        <authorList>
            <person name="Serra L."/>
            <person name="Macchietto M."/>
            <person name="Macias-Munoz A."/>
            <person name="McGill C.J."/>
            <person name="Rodriguez I.M."/>
            <person name="Rodriguez B."/>
            <person name="Murad R."/>
            <person name="Mortazavi A."/>
        </authorList>
    </citation>
    <scope>NUCLEOTIDE SEQUENCE [LARGE SCALE GENOMIC DNA]</scope>
    <source>
        <strain evidence="2 3">ALL</strain>
    </source>
</reference>
<reference evidence="2 3" key="1">
    <citation type="journal article" date="2015" name="Genome Biol.">
        <title>Comparative genomics of Steinernema reveals deeply conserved gene regulatory networks.</title>
        <authorList>
            <person name="Dillman A.R."/>
            <person name="Macchietto M."/>
            <person name="Porter C.F."/>
            <person name="Rogers A."/>
            <person name="Williams B."/>
            <person name="Antoshechkin I."/>
            <person name="Lee M.M."/>
            <person name="Goodwin Z."/>
            <person name="Lu X."/>
            <person name="Lewis E.E."/>
            <person name="Goodrich-Blair H."/>
            <person name="Stock S.P."/>
            <person name="Adams B.J."/>
            <person name="Sternberg P.W."/>
            <person name="Mortazavi A."/>
        </authorList>
    </citation>
    <scope>NUCLEOTIDE SEQUENCE [LARGE SCALE GENOMIC DNA]</scope>
    <source>
        <strain evidence="2 3">ALL</strain>
    </source>
</reference>
<sequence length="129" mass="14047">MASKLCVFALLAALAAVVLSTAPGAELQINQRGLNAFAQVGVNLLNSRIPGMKIPDASSFTSEAIHWSWSLWDIKIDSFHVDQTRTGVSAVPSDKLNVHIVDLSFKISARYRIKVKEGFIHARKSGSIE</sequence>
<comment type="caution">
    <text evidence="2">The sequence shown here is derived from an EMBL/GenBank/DDBJ whole genome shotgun (WGS) entry which is preliminary data.</text>
</comment>
<protein>
    <recommendedName>
        <fullName evidence="4">Lipid-binding serum glycoprotein N-terminal domain-containing protein</fullName>
    </recommendedName>
</protein>
<keyword evidence="3" id="KW-1185">Reference proteome</keyword>
<dbReference type="Gene3D" id="3.15.10.10">
    <property type="entry name" value="Bactericidal permeability-increasing protein, domain 1"/>
    <property type="match status" value="1"/>
</dbReference>
<dbReference type="EMBL" id="AZBU02000001">
    <property type="protein sequence ID" value="TMS38020.1"/>
    <property type="molecule type" value="Genomic_DNA"/>
</dbReference>
<dbReference type="GO" id="GO:0005615">
    <property type="term" value="C:extracellular space"/>
    <property type="evidence" value="ECO:0007669"/>
    <property type="project" value="TreeGrafter"/>
</dbReference>